<organism evidence="7 8">
    <name type="scientific">Aquamicrobium aerolatum DSM 21857</name>
    <dbReference type="NCBI Taxonomy" id="1121003"/>
    <lineage>
        <taxon>Bacteria</taxon>
        <taxon>Pseudomonadati</taxon>
        <taxon>Pseudomonadota</taxon>
        <taxon>Alphaproteobacteria</taxon>
        <taxon>Hyphomicrobiales</taxon>
        <taxon>Phyllobacteriaceae</taxon>
        <taxon>Aerobium</taxon>
    </lineage>
</organism>
<dbReference type="Pfam" id="PF07992">
    <property type="entry name" value="Pyr_redox_2"/>
    <property type="match status" value="1"/>
</dbReference>
<evidence type="ECO:0000313" key="7">
    <source>
        <dbReference type="EMBL" id="SFI46024.1"/>
    </source>
</evidence>
<evidence type="ECO:0000313" key="8">
    <source>
        <dbReference type="Proteomes" id="UP000242763"/>
    </source>
</evidence>
<dbReference type="Gene3D" id="3.90.760.10">
    <property type="entry name" value="Flavocytochrome c sulphide dehydrogenase, flavin-binding domain"/>
    <property type="match status" value="1"/>
</dbReference>
<feature type="signal peptide" evidence="3">
    <location>
        <begin position="1"/>
        <end position="27"/>
    </location>
</feature>
<dbReference type="STRING" id="1121003.SAMN03080618_00533"/>
<keyword evidence="2" id="KW-0274">FAD</keyword>
<dbReference type="InterPro" id="IPR037092">
    <property type="entry name" value="FlavoCytC_S_DH_flav-bd_sf"/>
</dbReference>
<accession>A0A1I3IDG4</accession>
<dbReference type="InterPro" id="IPR036188">
    <property type="entry name" value="FAD/NAD-bd_sf"/>
</dbReference>
<dbReference type="PANTHER" id="PTHR43755:SF1">
    <property type="entry name" value="FAD-DEPENDENT PYRIDINE NUCLEOTIDE-DISULPHIDE OXIDOREDUCTASE"/>
    <property type="match status" value="1"/>
</dbReference>
<evidence type="ECO:0000256" key="1">
    <source>
        <dbReference type="ARBA" id="ARBA00022630"/>
    </source>
</evidence>
<feature type="chain" id="PRO_5017393810" evidence="3">
    <location>
        <begin position="28"/>
        <end position="423"/>
    </location>
</feature>
<evidence type="ECO:0000259" key="5">
    <source>
        <dbReference type="Pfam" id="PF09242"/>
    </source>
</evidence>
<dbReference type="GO" id="GO:0016491">
    <property type="term" value="F:oxidoreductase activity"/>
    <property type="evidence" value="ECO:0007669"/>
    <property type="project" value="InterPro"/>
</dbReference>
<dbReference type="Gene3D" id="3.50.50.60">
    <property type="entry name" value="FAD/NAD(P)-binding domain"/>
    <property type="match status" value="2"/>
</dbReference>
<keyword evidence="1" id="KW-0285">Flavoprotein</keyword>
<sequence>MSTVTRRQAIVLSSTFVGGMLAAPALATGRAKVVVVGGGFGGVSAARELRAIDPSIEVTLVVDSDSYSTCPFSNLVIAGEKPMSAITFGYDGLAAVGVVIRQGMATRIDADRRVVVLEDGDELAFDRAIVSPGIELKYGTVPGYDEAAATRMPHAWKAGAQTELLRDQLAAMRPGGTFVMSVPDNPYRCPPGPYERASLVAWYLSRHNPTAKIVIVDGKDTFSKQSLFQQAWKERYPGMITHVPFAESGGVTEVDPATLEVRTPFETFKGDVVNFIPPQRAAAVAANSGLTGTGEWCQIDQATFESLIVPHVHVLGDAAIVGDMPKSGFSASVQGGVCAHVVAALLRGEEPPQGVLLNTCYSLVSPDYGISVAGVYRLNDERLLKSVEGSGGNSPLEVADGFRQAEADHARDWYATQTSRLFR</sequence>
<name>A0A1I3IDG4_9HYPH</name>
<dbReference type="InterPro" id="IPR049386">
    <property type="entry name" value="FCSD_central"/>
</dbReference>
<dbReference type="InterPro" id="IPR023753">
    <property type="entry name" value="FAD/NAD-binding_dom"/>
</dbReference>
<dbReference type="SUPFAM" id="SSF51905">
    <property type="entry name" value="FAD/NAD(P)-binding domain"/>
    <property type="match status" value="2"/>
</dbReference>
<dbReference type="AlphaFoldDB" id="A0A1I3IDG4"/>
<dbReference type="InterPro" id="IPR016156">
    <property type="entry name" value="FAD/NAD-linked_Rdtase_dimer_sf"/>
</dbReference>
<evidence type="ECO:0000259" key="4">
    <source>
        <dbReference type="Pfam" id="PF07992"/>
    </source>
</evidence>
<dbReference type="PANTHER" id="PTHR43755">
    <property type="match status" value="1"/>
</dbReference>
<dbReference type="FunFam" id="3.50.50.60:FF:000234">
    <property type="entry name" value="Flavocytochrome C sulfide dehydrogenase"/>
    <property type="match status" value="1"/>
</dbReference>
<evidence type="ECO:0000256" key="3">
    <source>
        <dbReference type="SAM" id="SignalP"/>
    </source>
</evidence>
<dbReference type="Pfam" id="PF21706">
    <property type="entry name" value="FCSD_central"/>
    <property type="match status" value="1"/>
</dbReference>
<feature type="domain" description="FAD/NAD(P)-binding" evidence="4">
    <location>
        <begin position="32"/>
        <end position="148"/>
    </location>
</feature>
<protein>
    <submittedName>
        <fullName evidence="7">Sulfide dehydrogenase [flavocytochrome c] flavoprotein chain</fullName>
    </submittedName>
</protein>
<keyword evidence="8" id="KW-1185">Reference proteome</keyword>
<evidence type="ECO:0000259" key="6">
    <source>
        <dbReference type="Pfam" id="PF21706"/>
    </source>
</evidence>
<dbReference type="InterPro" id="IPR015323">
    <property type="entry name" value="FlavoCytC_S_DH_flav-bd"/>
</dbReference>
<dbReference type="Proteomes" id="UP000242763">
    <property type="component" value="Unassembled WGS sequence"/>
</dbReference>
<gene>
    <name evidence="7" type="ORF">SAMN03080618_00533</name>
</gene>
<keyword evidence="3" id="KW-0732">Signal</keyword>
<dbReference type="GO" id="GO:0050660">
    <property type="term" value="F:flavin adenine dinucleotide binding"/>
    <property type="evidence" value="ECO:0007669"/>
    <property type="project" value="InterPro"/>
</dbReference>
<dbReference type="EMBL" id="FORF01000002">
    <property type="protein sequence ID" value="SFI46024.1"/>
    <property type="molecule type" value="Genomic_DNA"/>
</dbReference>
<dbReference type="InterPro" id="IPR052541">
    <property type="entry name" value="SQRD"/>
</dbReference>
<feature type="domain" description="Sulfide dehydrogenase [flavocytochrome c] flavoprotein chain central" evidence="6">
    <location>
        <begin position="162"/>
        <end position="277"/>
    </location>
</feature>
<dbReference type="Pfam" id="PF09242">
    <property type="entry name" value="FCSD-flav_bind"/>
    <property type="match status" value="1"/>
</dbReference>
<feature type="domain" description="Flavocytochrome c sulphide dehydrogenase flavin-binding" evidence="5">
    <location>
        <begin position="353"/>
        <end position="418"/>
    </location>
</feature>
<reference evidence="8" key="1">
    <citation type="submission" date="2016-10" db="EMBL/GenBank/DDBJ databases">
        <authorList>
            <person name="Varghese N."/>
            <person name="Submissions S."/>
        </authorList>
    </citation>
    <scope>NUCLEOTIDE SEQUENCE [LARGE SCALE GENOMIC DNA]</scope>
    <source>
        <strain evidence="8">DSM 21857</strain>
    </source>
</reference>
<evidence type="ECO:0000256" key="2">
    <source>
        <dbReference type="ARBA" id="ARBA00022827"/>
    </source>
</evidence>
<dbReference type="SUPFAM" id="SSF55424">
    <property type="entry name" value="FAD/NAD-linked reductases, dimerisation (C-terminal) domain"/>
    <property type="match status" value="1"/>
</dbReference>
<proteinExistence type="predicted"/>
<dbReference type="RefSeq" id="WP_244523126.1">
    <property type="nucleotide sequence ID" value="NZ_FORF01000002.1"/>
</dbReference>